<dbReference type="InterPro" id="IPR007560">
    <property type="entry name" value="Restrct_endonuc_IV_Mrr"/>
</dbReference>
<dbReference type="EMBL" id="PNHG01000008">
    <property type="protein sequence ID" value="PMC64228.1"/>
    <property type="molecule type" value="Genomic_DNA"/>
</dbReference>
<feature type="domain" description="Restriction endonuclease type IV Mrr" evidence="1">
    <location>
        <begin position="161"/>
        <end position="282"/>
    </location>
</feature>
<proteinExistence type="predicted"/>
<name>A0A2N6T4J7_9CORY</name>
<dbReference type="GO" id="GO:0003677">
    <property type="term" value="F:DNA binding"/>
    <property type="evidence" value="ECO:0007669"/>
    <property type="project" value="InterPro"/>
</dbReference>
<dbReference type="Pfam" id="PF14338">
    <property type="entry name" value="Mrr_N"/>
    <property type="match status" value="1"/>
</dbReference>
<dbReference type="InterPro" id="IPR011335">
    <property type="entry name" value="Restrct_endonuc-II-like"/>
</dbReference>
<accession>A0A2N6T4J7</accession>
<keyword evidence="4" id="KW-1185">Reference proteome</keyword>
<dbReference type="Gene3D" id="3.40.1350.10">
    <property type="match status" value="1"/>
</dbReference>
<sequence length="306" mass="33718">MRPLPTWDDFLIPSLRVLSDGEVHRRRDIVQEAAAELEFTGEEKLHTVPSGQQTYVNRGNWAITHLGKAGLVTSPGRAQWKITDLGRDLLQRFPNGITEREFKEEMAEGAYADFLKPSVPSPAEETEILEPETGTLTALEHVEIGQKKNEEMVGGELLTRLRENDPAFFEQAVLDLLIAMGYGGSLGKATRTQLSNDGGIDGVIDQDALGLSRIYVQAKRYAHGHSVGRPEVQAFVGALHGAQANQGVFLTTSTFTPGAQQYADSVQLRVVLIDGALLTRLMIRHGVGTQIQRTINIVEIDEDFFE</sequence>
<dbReference type="PANTHER" id="PTHR30015">
    <property type="entry name" value="MRR RESTRICTION SYSTEM PROTEIN"/>
    <property type="match status" value="1"/>
</dbReference>
<dbReference type="RefSeq" id="WP_102724020.1">
    <property type="nucleotide sequence ID" value="NZ_PNHG01000008.1"/>
</dbReference>
<dbReference type="PANTHER" id="PTHR30015:SF7">
    <property type="entry name" value="TYPE IV METHYL-DIRECTED RESTRICTION ENZYME ECOKMRR"/>
    <property type="match status" value="1"/>
</dbReference>
<dbReference type="GO" id="GO:0009307">
    <property type="term" value="P:DNA restriction-modification system"/>
    <property type="evidence" value="ECO:0007669"/>
    <property type="project" value="InterPro"/>
</dbReference>
<evidence type="ECO:0000313" key="4">
    <source>
        <dbReference type="Proteomes" id="UP000235836"/>
    </source>
</evidence>
<dbReference type="InterPro" id="IPR025745">
    <property type="entry name" value="Mrr-like_N_dom"/>
</dbReference>
<evidence type="ECO:0000259" key="1">
    <source>
        <dbReference type="Pfam" id="PF04471"/>
    </source>
</evidence>
<evidence type="ECO:0000259" key="2">
    <source>
        <dbReference type="Pfam" id="PF14338"/>
    </source>
</evidence>
<dbReference type="SUPFAM" id="SSF52980">
    <property type="entry name" value="Restriction endonuclease-like"/>
    <property type="match status" value="1"/>
</dbReference>
<reference evidence="3 4" key="1">
    <citation type="submission" date="2017-09" db="EMBL/GenBank/DDBJ databases">
        <title>Bacterial strain isolated from the female urinary microbiota.</title>
        <authorList>
            <person name="Thomas-White K."/>
            <person name="Kumar N."/>
            <person name="Forster S."/>
            <person name="Putonti C."/>
            <person name="Lawley T."/>
            <person name="Wolfe A.J."/>
        </authorList>
    </citation>
    <scope>NUCLEOTIDE SEQUENCE [LARGE SCALE GENOMIC DNA]</scope>
    <source>
        <strain evidence="3 4">UMB0792</strain>
    </source>
</reference>
<feature type="domain" description="Restriction system protein Mrr-like N-terminal" evidence="2">
    <location>
        <begin position="7"/>
        <end position="91"/>
    </location>
</feature>
<protein>
    <submittedName>
        <fullName evidence="3">Restriction endonuclease</fullName>
    </submittedName>
</protein>
<gene>
    <name evidence="3" type="ORF">CJ203_06620</name>
</gene>
<dbReference type="Pfam" id="PF04471">
    <property type="entry name" value="Mrr_cat"/>
    <property type="match status" value="1"/>
</dbReference>
<dbReference type="Proteomes" id="UP000235836">
    <property type="component" value="Unassembled WGS sequence"/>
</dbReference>
<dbReference type="InterPro" id="IPR052906">
    <property type="entry name" value="Type_IV_Methyl-Rstrct_Enzyme"/>
</dbReference>
<comment type="caution">
    <text evidence="3">The sequence shown here is derived from an EMBL/GenBank/DDBJ whole genome shotgun (WGS) entry which is preliminary data.</text>
</comment>
<dbReference type="InterPro" id="IPR011856">
    <property type="entry name" value="tRNA_endonuc-like_dom_sf"/>
</dbReference>
<organism evidence="3 4">
    <name type="scientific">Corynebacterium tuscaniense</name>
    <dbReference type="NCBI Taxonomy" id="302449"/>
    <lineage>
        <taxon>Bacteria</taxon>
        <taxon>Bacillati</taxon>
        <taxon>Actinomycetota</taxon>
        <taxon>Actinomycetes</taxon>
        <taxon>Mycobacteriales</taxon>
        <taxon>Corynebacteriaceae</taxon>
        <taxon>Corynebacterium</taxon>
    </lineage>
</organism>
<keyword evidence="3" id="KW-0540">Nuclease</keyword>
<dbReference type="AlphaFoldDB" id="A0A2N6T4J7"/>
<evidence type="ECO:0000313" key="3">
    <source>
        <dbReference type="EMBL" id="PMC64228.1"/>
    </source>
</evidence>
<keyword evidence="3" id="KW-0378">Hydrolase</keyword>
<keyword evidence="3" id="KW-0255">Endonuclease</keyword>
<dbReference type="GO" id="GO:0015666">
    <property type="term" value="F:restriction endodeoxyribonuclease activity"/>
    <property type="evidence" value="ECO:0007669"/>
    <property type="project" value="TreeGrafter"/>
</dbReference>